<dbReference type="AlphaFoldDB" id="A0A1Y0AYY5"/>
<reference evidence="1" key="1">
    <citation type="submission" date="2017-03" db="EMBL/GenBank/DDBJ databases">
        <title>The mitochondrial genome of the carnivorous plant Utricularia reniformis (Lentibulariaceae): structure, comparative analysis and evolutionary landmarks.</title>
        <authorList>
            <person name="Silva S.R."/>
            <person name="Alvarenga D.O."/>
            <person name="Michael T.P."/>
            <person name="Miranda V.F.O."/>
            <person name="Varani A.M."/>
        </authorList>
    </citation>
    <scope>NUCLEOTIDE SEQUENCE</scope>
</reference>
<gene>
    <name evidence="1" type="ORF">AEK19_MT1396</name>
</gene>
<organism evidence="1">
    <name type="scientific">Utricularia reniformis</name>
    <dbReference type="NCBI Taxonomy" id="192314"/>
    <lineage>
        <taxon>Eukaryota</taxon>
        <taxon>Viridiplantae</taxon>
        <taxon>Streptophyta</taxon>
        <taxon>Embryophyta</taxon>
        <taxon>Tracheophyta</taxon>
        <taxon>Spermatophyta</taxon>
        <taxon>Magnoliopsida</taxon>
        <taxon>eudicotyledons</taxon>
        <taxon>Gunneridae</taxon>
        <taxon>Pentapetalae</taxon>
        <taxon>asterids</taxon>
        <taxon>lamiids</taxon>
        <taxon>Lamiales</taxon>
        <taxon>Lentibulariaceae</taxon>
        <taxon>Utricularia</taxon>
    </lineage>
</organism>
<dbReference type="EMBL" id="KY774314">
    <property type="protein sequence ID" value="ART30376.1"/>
    <property type="molecule type" value="Genomic_DNA"/>
</dbReference>
<accession>A0A1Y0AYY5</accession>
<name>A0A1Y0AYY5_9LAMI</name>
<geneLocation type="mitochondrion" evidence="1"/>
<protein>
    <submittedName>
        <fullName evidence="1">Uncharacterized protein</fullName>
    </submittedName>
</protein>
<sequence>MILRQGILGAWLFKYKEALFNCLALLFRDYLGKPLSCRHRMQTCTLRIVIIHNPNTTSVPLFILCRRTRDQWFEIFGTEMEGLHASQSQ</sequence>
<proteinExistence type="predicted"/>
<keyword evidence="1" id="KW-0496">Mitochondrion</keyword>
<evidence type="ECO:0000313" key="1">
    <source>
        <dbReference type="EMBL" id="ART30376.1"/>
    </source>
</evidence>